<dbReference type="EMBL" id="JABWDY010006141">
    <property type="protein sequence ID" value="KAF5203868.1"/>
    <property type="molecule type" value="Genomic_DNA"/>
</dbReference>
<dbReference type="GO" id="GO:0006114">
    <property type="term" value="P:glycerol biosynthetic process"/>
    <property type="evidence" value="ECO:0007669"/>
    <property type="project" value="TreeGrafter"/>
</dbReference>
<dbReference type="OrthoDB" id="40579at2759"/>
<name>A0A7J6X4U6_THATH</name>
<reference evidence="1 2" key="1">
    <citation type="submission" date="2020-06" db="EMBL/GenBank/DDBJ databases">
        <title>Transcriptomic and genomic resources for Thalictrum thalictroides and T. hernandezii: Facilitating candidate gene discovery in an emerging model plant lineage.</title>
        <authorList>
            <person name="Arias T."/>
            <person name="Riano-Pachon D.M."/>
            <person name="Di Stilio V.S."/>
        </authorList>
    </citation>
    <scope>NUCLEOTIDE SEQUENCE [LARGE SCALE GENOMIC DNA]</scope>
    <source>
        <strain evidence="2">cv. WT478/WT964</strain>
        <tissue evidence="1">Leaves</tissue>
    </source>
</reference>
<dbReference type="Gene3D" id="1.10.150.240">
    <property type="entry name" value="Putative phosphatase, domain 2"/>
    <property type="match status" value="1"/>
</dbReference>
<dbReference type="PANTHER" id="PTHR18901:SF38">
    <property type="entry name" value="PSEUDOURIDINE-5'-PHOSPHATASE"/>
    <property type="match status" value="1"/>
</dbReference>
<keyword evidence="2" id="KW-1185">Reference proteome</keyword>
<protein>
    <submittedName>
        <fullName evidence="1">(DL)-glycerol-3-phosphatase</fullName>
    </submittedName>
</protein>
<dbReference type="PANTHER" id="PTHR18901">
    <property type="entry name" value="2-DEOXYGLUCOSE-6-PHOSPHATE PHOSPHATASE 2"/>
    <property type="match status" value="1"/>
</dbReference>
<gene>
    <name evidence="1" type="ORF">FRX31_006541</name>
</gene>
<dbReference type="InterPro" id="IPR036412">
    <property type="entry name" value="HAD-like_sf"/>
</dbReference>
<dbReference type="InterPro" id="IPR023198">
    <property type="entry name" value="PGP-like_dom2"/>
</dbReference>
<dbReference type="SUPFAM" id="SSF56784">
    <property type="entry name" value="HAD-like"/>
    <property type="match status" value="1"/>
</dbReference>
<evidence type="ECO:0000313" key="1">
    <source>
        <dbReference type="EMBL" id="KAF5203868.1"/>
    </source>
</evidence>
<organism evidence="1 2">
    <name type="scientific">Thalictrum thalictroides</name>
    <name type="common">Rue-anemone</name>
    <name type="synonym">Anemone thalictroides</name>
    <dbReference type="NCBI Taxonomy" id="46969"/>
    <lineage>
        <taxon>Eukaryota</taxon>
        <taxon>Viridiplantae</taxon>
        <taxon>Streptophyta</taxon>
        <taxon>Embryophyta</taxon>
        <taxon>Tracheophyta</taxon>
        <taxon>Spermatophyta</taxon>
        <taxon>Magnoliopsida</taxon>
        <taxon>Ranunculales</taxon>
        <taxon>Ranunculaceae</taxon>
        <taxon>Thalictroideae</taxon>
        <taxon>Thalictrum</taxon>
    </lineage>
</organism>
<evidence type="ECO:0000313" key="2">
    <source>
        <dbReference type="Proteomes" id="UP000554482"/>
    </source>
</evidence>
<dbReference type="GO" id="GO:0043136">
    <property type="term" value="F:sn-glycerol 3-phosphatase activity"/>
    <property type="evidence" value="ECO:0007669"/>
    <property type="project" value="TreeGrafter"/>
</dbReference>
<dbReference type="AlphaFoldDB" id="A0A7J6X4U6"/>
<proteinExistence type="predicted"/>
<comment type="caution">
    <text evidence="1">The sequence shown here is derived from an EMBL/GenBank/DDBJ whole genome shotgun (WGS) entry which is preliminary data.</text>
</comment>
<sequence>MANYYDVISTKRASITHILFDMDGLLLDTENLYTQVQEKILARFGKTFDWPLKVKMMGKKSLESAQIFVEDSGISDSLTPEQFLIQREDMLDHLFPTCKQMPGLFAFIE</sequence>
<accession>A0A7J6X4U6</accession>
<dbReference type="FunFam" id="1.10.150.240:FF:000001">
    <property type="entry name" value="Haloacid dehalogenase-like hydrolase domain"/>
    <property type="match status" value="1"/>
</dbReference>
<dbReference type="Proteomes" id="UP000554482">
    <property type="component" value="Unassembled WGS sequence"/>
</dbReference>